<keyword evidence="2" id="KW-0313">Glucose metabolism</keyword>
<dbReference type="Gene3D" id="2.130.10.10">
    <property type="entry name" value="YVTN repeat-like/Quinoprotein amine dehydrogenase"/>
    <property type="match status" value="1"/>
</dbReference>
<dbReference type="PANTHER" id="PTHR30344">
    <property type="entry name" value="6-PHOSPHOGLUCONOLACTONASE-RELATED"/>
    <property type="match status" value="1"/>
</dbReference>
<comment type="similarity">
    <text evidence="1">Belongs to the cycloisomerase 2 family.</text>
</comment>
<dbReference type="GO" id="GO:0017057">
    <property type="term" value="F:6-phosphogluconolactonase activity"/>
    <property type="evidence" value="ECO:0007669"/>
    <property type="project" value="TreeGrafter"/>
</dbReference>
<dbReference type="RefSeq" id="WP_165267165.1">
    <property type="nucleotide sequence ID" value="NZ_JAALLS010000006.1"/>
</dbReference>
<dbReference type="AlphaFoldDB" id="A0A6M1T1S5"/>
<dbReference type="SUPFAM" id="SSF51004">
    <property type="entry name" value="C-terminal (heme d1) domain of cytochrome cd1-nitrite reductase"/>
    <property type="match status" value="1"/>
</dbReference>
<dbReference type="InterPro" id="IPR019405">
    <property type="entry name" value="Lactonase_7-beta_prop"/>
</dbReference>
<keyword evidence="4" id="KW-1185">Reference proteome</keyword>
<dbReference type="GO" id="GO:0006006">
    <property type="term" value="P:glucose metabolic process"/>
    <property type="evidence" value="ECO:0007669"/>
    <property type="project" value="UniProtKB-KW"/>
</dbReference>
<dbReference type="Proteomes" id="UP000479132">
    <property type="component" value="Unassembled WGS sequence"/>
</dbReference>
<keyword evidence="2" id="KW-0119">Carbohydrate metabolism</keyword>
<evidence type="ECO:0000256" key="2">
    <source>
        <dbReference type="ARBA" id="ARBA00022526"/>
    </source>
</evidence>
<gene>
    <name evidence="3" type="ORF">G3569_06210</name>
</gene>
<dbReference type="GO" id="GO:0005829">
    <property type="term" value="C:cytosol"/>
    <property type="evidence" value="ECO:0007669"/>
    <property type="project" value="TreeGrafter"/>
</dbReference>
<evidence type="ECO:0000313" key="4">
    <source>
        <dbReference type="Proteomes" id="UP000479132"/>
    </source>
</evidence>
<sequence>MNNLKVLALVVAIAFSGWGCNTVEKPSDYFLFVGTYTGESSEGIYLYKFDASSGSVDSIGVTKGVDNPSYLTLSKDHTNLYAVNETADSASSAVSAFSFDKENQKLTFLNKRSSRGGAPCYISIDENGKAVFAGNYVGGSVSMFPVRDDGSLAKAKATIQHQGSSINKNRQNSPHVHCTVLSADGKHLLVSDLGTDKVYGYPYDSTAVSLASTPAFSHTTKAGSGPRHITNHPNGKLAYLVSELKATVSAFAYRGDSLNHIQTVSTLAEEYEGPNTAADIHISPDGRFLYASNREDLNDIVIYNIDQQEGTLTHVGRQSTKGVHPRNFVIDPTGNFLLVANRKTDNIVIFKRNKEDGSLTATGQEIKVSQPVCLKLIPVR</sequence>
<dbReference type="PANTHER" id="PTHR30344:SF1">
    <property type="entry name" value="6-PHOSPHOGLUCONOLACTONASE"/>
    <property type="match status" value="1"/>
</dbReference>
<accession>A0A6M1T1S5</accession>
<dbReference type="InterPro" id="IPR011048">
    <property type="entry name" value="Haem_d1_sf"/>
</dbReference>
<reference evidence="3 4" key="1">
    <citation type="submission" date="2020-02" db="EMBL/GenBank/DDBJ databases">
        <title>Aliifodinibius halophilus 2W32, complete genome.</title>
        <authorList>
            <person name="Li Y."/>
            <person name="Wu S."/>
        </authorList>
    </citation>
    <scope>NUCLEOTIDE SEQUENCE [LARGE SCALE GENOMIC DNA]</scope>
    <source>
        <strain evidence="3 4">2W32</strain>
    </source>
</reference>
<dbReference type="Pfam" id="PF10282">
    <property type="entry name" value="Lactonase"/>
    <property type="match status" value="1"/>
</dbReference>
<protein>
    <submittedName>
        <fullName evidence="3">Lactonase family protein</fullName>
    </submittedName>
</protein>
<organism evidence="3 4">
    <name type="scientific">Fodinibius halophilus</name>
    <dbReference type="NCBI Taxonomy" id="1736908"/>
    <lineage>
        <taxon>Bacteria</taxon>
        <taxon>Pseudomonadati</taxon>
        <taxon>Balneolota</taxon>
        <taxon>Balneolia</taxon>
        <taxon>Balneolales</taxon>
        <taxon>Balneolaceae</taxon>
        <taxon>Fodinibius</taxon>
    </lineage>
</organism>
<evidence type="ECO:0000256" key="1">
    <source>
        <dbReference type="ARBA" id="ARBA00005564"/>
    </source>
</evidence>
<dbReference type="InterPro" id="IPR015943">
    <property type="entry name" value="WD40/YVTN_repeat-like_dom_sf"/>
</dbReference>
<comment type="caution">
    <text evidence="3">The sequence shown here is derived from an EMBL/GenBank/DDBJ whole genome shotgun (WGS) entry which is preliminary data.</text>
</comment>
<dbReference type="InterPro" id="IPR050282">
    <property type="entry name" value="Cycloisomerase_2"/>
</dbReference>
<dbReference type="EMBL" id="JAALLS010000006">
    <property type="protein sequence ID" value="NGP87939.1"/>
    <property type="molecule type" value="Genomic_DNA"/>
</dbReference>
<name>A0A6M1T1S5_9BACT</name>
<dbReference type="FunFam" id="2.130.10.10:FF:000306">
    <property type="entry name" value="3-carboxymuconate cyclase"/>
    <property type="match status" value="1"/>
</dbReference>
<proteinExistence type="inferred from homology"/>
<evidence type="ECO:0000313" key="3">
    <source>
        <dbReference type="EMBL" id="NGP87939.1"/>
    </source>
</evidence>